<dbReference type="Gene3D" id="3.30.420.10">
    <property type="entry name" value="Ribonuclease H-like superfamily/Ribonuclease H"/>
    <property type="match status" value="1"/>
</dbReference>
<feature type="signal peptide" evidence="1">
    <location>
        <begin position="1"/>
        <end position="16"/>
    </location>
</feature>
<evidence type="ECO:0000259" key="2">
    <source>
        <dbReference type="PROSITE" id="PS50822"/>
    </source>
</evidence>
<dbReference type="InterPro" id="IPR012337">
    <property type="entry name" value="RNaseH-like_sf"/>
</dbReference>
<dbReference type="EMBL" id="JARKHS020002459">
    <property type="protein sequence ID" value="KAK8786729.1"/>
    <property type="molecule type" value="Genomic_DNA"/>
</dbReference>
<name>A0AAQ4FHQ2_AMBAM</name>
<keyword evidence="1" id="KW-0732">Signal</keyword>
<dbReference type="GO" id="GO:0003676">
    <property type="term" value="F:nucleic acid binding"/>
    <property type="evidence" value="ECO:0007669"/>
    <property type="project" value="InterPro"/>
</dbReference>
<comment type="caution">
    <text evidence="3">The sequence shown here is derived from an EMBL/GenBank/DDBJ whole genome shotgun (WGS) entry which is preliminary data.</text>
</comment>
<dbReference type="Proteomes" id="UP001321473">
    <property type="component" value="Unassembled WGS sequence"/>
</dbReference>
<keyword evidence="4" id="KW-1185">Reference proteome</keyword>
<accession>A0AAQ4FHQ2</accession>
<dbReference type="SUPFAM" id="SSF53098">
    <property type="entry name" value="Ribonuclease H-like"/>
    <property type="match status" value="1"/>
</dbReference>
<evidence type="ECO:0000313" key="3">
    <source>
        <dbReference type="EMBL" id="KAK8786729.1"/>
    </source>
</evidence>
<dbReference type="InterPro" id="IPR003165">
    <property type="entry name" value="Piwi"/>
</dbReference>
<dbReference type="PROSITE" id="PS50822">
    <property type="entry name" value="PIWI"/>
    <property type="match status" value="1"/>
</dbReference>
<feature type="chain" id="PRO_5042933694" description="Piwi domain-containing protein" evidence="1">
    <location>
        <begin position="17"/>
        <end position="128"/>
    </location>
</feature>
<dbReference type="InterPro" id="IPR036397">
    <property type="entry name" value="RNaseH_sf"/>
</dbReference>
<protein>
    <recommendedName>
        <fullName evidence="2">Piwi domain-containing protein</fullName>
    </recommendedName>
</protein>
<reference evidence="3 4" key="1">
    <citation type="journal article" date="2023" name="Arcadia Sci">
        <title>De novo assembly of a long-read Amblyomma americanum tick genome.</title>
        <authorList>
            <person name="Chou S."/>
            <person name="Poskanzer K.E."/>
            <person name="Rollins M."/>
            <person name="Thuy-Boun P.S."/>
        </authorList>
    </citation>
    <scope>NUCLEOTIDE SEQUENCE [LARGE SCALE GENOMIC DNA]</scope>
    <source>
        <strain evidence="3">F_SG_1</strain>
        <tissue evidence="3">Salivary glands</tissue>
    </source>
</reference>
<sequence length="128" mass="14487">MLLLLKLFSKLMLLLSFFKNHFYLQGTSKPSHYYVVWDDSSFTADELEKLSYYLCHTYARCARSVSIPAPVYYAHLAAYRAKNHVASKVDVSSSSSDSSEGSADSLTTRQYVEAVKVLESLQSAMYFV</sequence>
<evidence type="ECO:0000313" key="4">
    <source>
        <dbReference type="Proteomes" id="UP001321473"/>
    </source>
</evidence>
<feature type="domain" description="Piwi" evidence="2">
    <location>
        <begin position="25"/>
        <end position="86"/>
    </location>
</feature>
<dbReference type="PANTHER" id="PTHR22891">
    <property type="entry name" value="EUKARYOTIC TRANSLATION INITIATION FACTOR 2C"/>
    <property type="match status" value="1"/>
</dbReference>
<organism evidence="3 4">
    <name type="scientific">Amblyomma americanum</name>
    <name type="common">Lone star tick</name>
    <dbReference type="NCBI Taxonomy" id="6943"/>
    <lineage>
        <taxon>Eukaryota</taxon>
        <taxon>Metazoa</taxon>
        <taxon>Ecdysozoa</taxon>
        <taxon>Arthropoda</taxon>
        <taxon>Chelicerata</taxon>
        <taxon>Arachnida</taxon>
        <taxon>Acari</taxon>
        <taxon>Parasitiformes</taxon>
        <taxon>Ixodida</taxon>
        <taxon>Ixodoidea</taxon>
        <taxon>Ixodidae</taxon>
        <taxon>Amblyomminae</taxon>
        <taxon>Amblyomma</taxon>
    </lineage>
</organism>
<dbReference type="AlphaFoldDB" id="A0AAQ4FHQ2"/>
<proteinExistence type="predicted"/>
<gene>
    <name evidence="3" type="ORF">V5799_023496</name>
</gene>
<dbReference type="Pfam" id="PF02171">
    <property type="entry name" value="Piwi"/>
    <property type="match status" value="1"/>
</dbReference>
<evidence type="ECO:0000256" key="1">
    <source>
        <dbReference type="SAM" id="SignalP"/>
    </source>
</evidence>